<protein>
    <submittedName>
        <fullName evidence="3">Uncharacterized protein</fullName>
    </submittedName>
</protein>
<evidence type="ECO:0000313" key="3">
    <source>
        <dbReference type="EMBL" id="OPB41147.1"/>
    </source>
</evidence>
<name>A0A1T3CJ74_9HYPO</name>
<feature type="compositionally biased region" description="Basic and acidic residues" evidence="2">
    <location>
        <begin position="320"/>
        <end position="331"/>
    </location>
</feature>
<dbReference type="Proteomes" id="UP000191004">
    <property type="component" value="Unassembled WGS sequence"/>
</dbReference>
<feature type="compositionally biased region" description="Polar residues" evidence="2">
    <location>
        <begin position="217"/>
        <end position="229"/>
    </location>
</feature>
<evidence type="ECO:0000313" key="4">
    <source>
        <dbReference type="Proteomes" id="UP000191004"/>
    </source>
</evidence>
<feature type="region of interest" description="Disordered" evidence="2">
    <location>
        <begin position="23"/>
        <end position="81"/>
    </location>
</feature>
<dbReference type="AlphaFoldDB" id="A0A1T3CJ74"/>
<feature type="region of interest" description="Disordered" evidence="2">
    <location>
        <begin position="111"/>
        <end position="229"/>
    </location>
</feature>
<proteinExistence type="predicted"/>
<dbReference type="EMBL" id="LVVK01000016">
    <property type="protein sequence ID" value="OPB41147.1"/>
    <property type="molecule type" value="Genomic_DNA"/>
</dbReference>
<evidence type="ECO:0000256" key="2">
    <source>
        <dbReference type="SAM" id="MobiDB-lite"/>
    </source>
</evidence>
<organism evidence="3 4">
    <name type="scientific">Trichoderma guizhouense</name>
    <dbReference type="NCBI Taxonomy" id="1491466"/>
    <lineage>
        <taxon>Eukaryota</taxon>
        <taxon>Fungi</taxon>
        <taxon>Dikarya</taxon>
        <taxon>Ascomycota</taxon>
        <taxon>Pezizomycotina</taxon>
        <taxon>Sordariomycetes</taxon>
        <taxon>Hypocreomycetidae</taxon>
        <taxon>Hypocreales</taxon>
        <taxon>Hypocreaceae</taxon>
        <taxon>Trichoderma</taxon>
    </lineage>
</organism>
<gene>
    <name evidence="3" type="ORF">A0O28_0108440</name>
</gene>
<accession>A0A1T3CJ74</accession>
<feature type="compositionally biased region" description="Acidic residues" evidence="2">
    <location>
        <begin position="56"/>
        <end position="81"/>
    </location>
</feature>
<keyword evidence="4" id="KW-1185">Reference proteome</keyword>
<feature type="region of interest" description="Disordered" evidence="2">
    <location>
        <begin position="316"/>
        <end position="371"/>
    </location>
</feature>
<feature type="compositionally biased region" description="Basic and acidic residues" evidence="2">
    <location>
        <begin position="339"/>
        <end position="353"/>
    </location>
</feature>
<feature type="compositionally biased region" description="Basic and acidic residues" evidence="2">
    <location>
        <begin position="124"/>
        <end position="133"/>
    </location>
</feature>
<dbReference type="OrthoDB" id="4900710at2759"/>
<feature type="coiled-coil region" evidence="1">
    <location>
        <begin position="234"/>
        <end position="268"/>
    </location>
</feature>
<reference evidence="3 4" key="1">
    <citation type="submission" date="2016-04" db="EMBL/GenBank/DDBJ databases">
        <title>Multiple horizontal gene transfer events from other fungi enriched the ability of the initially mycotrophic fungus Trichoderma (Ascomycota) to feed on dead plant biomass.</title>
        <authorList>
            <person name="Atanasova L."/>
            <person name="Chenthamara K."/>
            <person name="Zhang J."/>
            <person name="Grujic M."/>
            <person name="Henrissat B."/>
            <person name="Kuo A."/>
            <person name="Aertz A."/>
            <person name="Salamov A."/>
            <person name="Lipzen A."/>
            <person name="Labutti K."/>
            <person name="Barry K."/>
            <person name="Miao Y."/>
            <person name="Rahimi M.J."/>
            <person name="Shen Q."/>
            <person name="Grigoriev I.V."/>
            <person name="Kubicek C.P."/>
            <person name="Druzhinina I.S."/>
        </authorList>
    </citation>
    <scope>NUCLEOTIDE SEQUENCE [LARGE SCALE GENOMIC DNA]</scope>
    <source>
        <strain evidence="3 4">NJAU 4742</strain>
    </source>
</reference>
<keyword evidence="1" id="KW-0175">Coiled coil</keyword>
<evidence type="ECO:0000256" key="1">
    <source>
        <dbReference type="SAM" id="Coils"/>
    </source>
</evidence>
<sequence length="371" mass="41273">MQRPTITFDQLYEEVRRNRLNRLNAPKVSNKGPKNPRARFHVSDFEGCLRGSNGEDGNDEEIVNDSEGEMETGDEDNENIGQDETEIEIGDKGNDYIDQQFQLISDNISMGHQESDNIGGYDAENSHDMRGHLTDNLGGIGTQGEGDMNARDDVDDTLASSPQANFPTPRTNSPIATPDDLEPQPLGGPAREANAVDSGSVTITDPLQDEARRQDVDQTPPSSPDIFSTIRSFVESQKSRRDRAAKQLENEQKRFEDAESILASLDELEKEDAVKRNNIEGFISEDAKAQVEWNSWLGLASDGKISVEECLSRAESSMLDAKERKNKRQAEESEIANNENKRAKLKAEFKDRVATSANREPSLPIRSLESF</sequence>
<feature type="compositionally biased region" description="Polar residues" evidence="2">
    <location>
        <begin position="158"/>
        <end position="175"/>
    </location>
</feature>
<comment type="caution">
    <text evidence="3">The sequence shown here is derived from an EMBL/GenBank/DDBJ whole genome shotgun (WGS) entry which is preliminary data.</text>
</comment>